<evidence type="ECO:0000313" key="4">
    <source>
        <dbReference type="Proteomes" id="UP000588586"/>
    </source>
</evidence>
<dbReference type="Gene3D" id="2.40.30.10">
    <property type="entry name" value="Translation factors"/>
    <property type="match status" value="1"/>
</dbReference>
<name>A0A849HHV7_9MICO</name>
<evidence type="ECO:0000259" key="1">
    <source>
        <dbReference type="Pfam" id="PF04954"/>
    </source>
</evidence>
<evidence type="ECO:0000259" key="2">
    <source>
        <dbReference type="Pfam" id="PF08021"/>
    </source>
</evidence>
<dbReference type="Pfam" id="PF04954">
    <property type="entry name" value="SIP"/>
    <property type="match status" value="1"/>
</dbReference>
<dbReference type="InterPro" id="IPR007037">
    <property type="entry name" value="SIP_rossman_dom"/>
</dbReference>
<feature type="domain" description="SIP-like Rossmann fold" evidence="1">
    <location>
        <begin position="173"/>
        <end position="333"/>
    </location>
</feature>
<dbReference type="CDD" id="cd06193">
    <property type="entry name" value="siderophore_interacting"/>
    <property type="match status" value="1"/>
</dbReference>
<accession>A0A849HHV7</accession>
<proteinExistence type="predicted"/>
<dbReference type="Proteomes" id="UP000588586">
    <property type="component" value="Unassembled WGS sequence"/>
</dbReference>
<dbReference type="EMBL" id="JABEPQ010000004">
    <property type="protein sequence ID" value="NNM47545.1"/>
    <property type="molecule type" value="Genomic_DNA"/>
</dbReference>
<comment type="caution">
    <text evidence="3">The sequence shown here is derived from an EMBL/GenBank/DDBJ whole genome shotgun (WGS) entry which is preliminary data.</text>
</comment>
<dbReference type="InterPro" id="IPR039261">
    <property type="entry name" value="FNR_nucleotide-bd"/>
</dbReference>
<dbReference type="PANTHER" id="PTHR30157:SF0">
    <property type="entry name" value="NADPH-DEPENDENT FERRIC-CHELATE REDUCTASE"/>
    <property type="match status" value="1"/>
</dbReference>
<protein>
    <submittedName>
        <fullName evidence="3">Siderophore-interacting protein</fullName>
    </submittedName>
</protein>
<dbReference type="RefSeq" id="WP_171244674.1">
    <property type="nucleotide sequence ID" value="NZ_JABEPQ010000004.1"/>
</dbReference>
<dbReference type="InterPro" id="IPR013113">
    <property type="entry name" value="SIP_FAD-bd"/>
</dbReference>
<dbReference type="Pfam" id="PF08021">
    <property type="entry name" value="FAD_binding_9"/>
    <property type="match status" value="1"/>
</dbReference>
<keyword evidence="4" id="KW-1185">Reference proteome</keyword>
<feature type="domain" description="Siderophore-interacting FAD-binding" evidence="2">
    <location>
        <begin position="25"/>
        <end position="156"/>
    </location>
</feature>
<dbReference type="PANTHER" id="PTHR30157">
    <property type="entry name" value="FERRIC REDUCTASE, NADPH-DEPENDENT"/>
    <property type="match status" value="1"/>
</dbReference>
<organism evidence="3 4">
    <name type="scientific">Knoellia koreensis</name>
    <dbReference type="NCBI Taxonomy" id="2730921"/>
    <lineage>
        <taxon>Bacteria</taxon>
        <taxon>Bacillati</taxon>
        <taxon>Actinomycetota</taxon>
        <taxon>Actinomycetes</taxon>
        <taxon>Micrococcales</taxon>
        <taxon>Intrasporangiaceae</taxon>
        <taxon>Knoellia</taxon>
    </lineage>
</organism>
<dbReference type="Gene3D" id="3.40.50.80">
    <property type="entry name" value="Nucleotide-binding domain of ferredoxin-NADP reductase (FNR) module"/>
    <property type="match status" value="1"/>
</dbReference>
<evidence type="ECO:0000313" key="3">
    <source>
        <dbReference type="EMBL" id="NNM47545.1"/>
    </source>
</evidence>
<dbReference type="AlphaFoldDB" id="A0A849HHV7"/>
<sequence length="338" mass="36346">MTAAPTDTRATTTEAAPAGFVTPVEVTAVQRISPAFVRITLGAPALADLAALGHDTRFKLVLPGPTGRLPEPAGTQEEWYASWMAMPDDERAFMRTYTVRDVVGEGVSRRLVVDFVVHDEDGDHELDGDTRPGIGPACRWALSAVPGDRAVVVVPHRHGSDWGGTEFAAGAARDLLLIGDETAVPAIARILADADPMLAGRAFLEVPCAADQVPLPTHPGIEVTWVTRDDDRPGRRLVGLVRSELGLPAVDLDAPQPPVRTSMDVEVWETARFSSAGEDLQAQLASGTGRDLAGTYAWIAGESWLVKTLRRALVSELQVDRARVAFMGYWREGVAMRS</sequence>
<dbReference type="InterPro" id="IPR039374">
    <property type="entry name" value="SIP_fam"/>
</dbReference>
<gene>
    <name evidence="3" type="ORF">HJG52_16245</name>
</gene>
<reference evidence="3 4" key="1">
    <citation type="submission" date="2020-04" db="EMBL/GenBank/DDBJ databases">
        <title>Knoellia sp. isolate from air conditioner.</title>
        <authorList>
            <person name="Chea S."/>
            <person name="Kim D.-U."/>
        </authorList>
    </citation>
    <scope>NUCLEOTIDE SEQUENCE [LARGE SCALE GENOMIC DNA]</scope>
    <source>
        <strain evidence="3 4">DB2414S</strain>
    </source>
</reference>